<reference evidence="1" key="1">
    <citation type="submission" date="2021-02" db="EMBL/GenBank/DDBJ databases">
        <authorList>
            <person name="Nowell W R."/>
        </authorList>
    </citation>
    <scope>NUCLEOTIDE SEQUENCE</scope>
    <source>
        <strain evidence="1">Ploen Becks lab</strain>
    </source>
</reference>
<gene>
    <name evidence="1" type="ORF">OXX778_LOCUS15457</name>
</gene>
<organism evidence="1 2">
    <name type="scientific">Brachionus calyciflorus</name>
    <dbReference type="NCBI Taxonomy" id="104777"/>
    <lineage>
        <taxon>Eukaryota</taxon>
        <taxon>Metazoa</taxon>
        <taxon>Spiralia</taxon>
        <taxon>Gnathifera</taxon>
        <taxon>Rotifera</taxon>
        <taxon>Eurotatoria</taxon>
        <taxon>Monogononta</taxon>
        <taxon>Pseudotrocha</taxon>
        <taxon>Ploima</taxon>
        <taxon>Brachionidae</taxon>
        <taxon>Brachionus</taxon>
    </lineage>
</organism>
<evidence type="ECO:0000313" key="2">
    <source>
        <dbReference type="Proteomes" id="UP000663879"/>
    </source>
</evidence>
<proteinExistence type="predicted"/>
<name>A0A814FE34_9BILA</name>
<sequence>MYKINRILDEDLEVNEQDSQVIHNVDLLLSQRPPKLSVSTIVLSDDEERSENAETKNDSKNSLNVTQNIDLDYVQTQAFHEGTSIAQDKSNRRSDRLRRLRLVREKEKLKHVESNQETITNKDNCAEKNSDQAKTKKWRLSLEPNDLNESIIRENIQVNELFTIEVGFKTSCENMTSCETALHKYDYWKRTGSKTEPFLKPVTGLRTGSIN</sequence>
<protein>
    <submittedName>
        <fullName evidence="1">Uncharacterized protein</fullName>
    </submittedName>
</protein>
<accession>A0A814FE34</accession>
<dbReference type="EMBL" id="CAJNOC010003421">
    <property type="protein sequence ID" value="CAF0981723.1"/>
    <property type="molecule type" value="Genomic_DNA"/>
</dbReference>
<dbReference type="Proteomes" id="UP000663879">
    <property type="component" value="Unassembled WGS sequence"/>
</dbReference>
<keyword evidence="2" id="KW-1185">Reference proteome</keyword>
<comment type="caution">
    <text evidence="1">The sequence shown here is derived from an EMBL/GenBank/DDBJ whole genome shotgun (WGS) entry which is preliminary data.</text>
</comment>
<dbReference type="AlphaFoldDB" id="A0A814FE34"/>
<evidence type="ECO:0000313" key="1">
    <source>
        <dbReference type="EMBL" id="CAF0981723.1"/>
    </source>
</evidence>